<dbReference type="GO" id="GO:0008654">
    <property type="term" value="P:phospholipid biosynthetic process"/>
    <property type="evidence" value="ECO:0007669"/>
    <property type="project" value="InterPro"/>
</dbReference>
<feature type="transmembrane region" description="Helical" evidence="1">
    <location>
        <begin position="137"/>
        <end position="157"/>
    </location>
</feature>
<protein>
    <recommendedName>
        <fullName evidence="4">CDP-alcohol phosphatidyltransferase</fullName>
    </recommendedName>
</protein>
<feature type="transmembrane region" description="Helical" evidence="1">
    <location>
        <begin position="102"/>
        <end position="125"/>
    </location>
</feature>
<dbReference type="EMBL" id="QMNG01000011">
    <property type="protein sequence ID" value="RLC37145.1"/>
    <property type="molecule type" value="Genomic_DNA"/>
</dbReference>
<comment type="caution">
    <text evidence="2">The sequence shown here is derived from an EMBL/GenBank/DDBJ whole genome shotgun (WGS) entry which is preliminary data.</text>
</comment>
<keyword evidence="1" id="KW-1133">Transmembrane helix</keyword>
<proteinExistence type="predicted"/>
<dbReference type="AlphaFoldDB" id="A0A420ZCR3"/>
<dbReference type="InterPro" id="IPR043130">
    <property type="entry name" value="CDP-OH_PTrfase_TM_dom"/>
</dbReference>
<feature type="transmembrane region" description="Helical" evidence="1">
    <location>
        <begin position="12"/>
        <end position="31"/>
    </location>
</feature>
<evidence type="ECO:0000313" key="3">
    <source>
        <dbReference type="Proteomes" id="UP000281261"/>
    </source>
</evidence>
<gene>
    <name evidence="2" type="ORF">DRH29_02980</name>
</gene>
<evidence type="ECO:0000256" key="1">
    <source>
        <dbReference type="SAM" id="Phobius"/>
    </source>
</evidence>
<sequence>MAARLPGWITPDMLTILGLLASLLIGASYWLTQFSLNWLWVANFGLVLHWWADSLDGTLARVRHIERDRYGFFVDHYSDTITVFLICFGMGISPIIDLRISLLLIISYNSLAILVYLVSMTRGVFKISFAGMGPTEIRVIIIITNTLIWLLGNPLIKVFHLEITIFDIVGLICSIILIAYYLIFGEIERRKLSIVDPPRSAKIRDSE</sequence>
<dbReference type="InterPro" id="IPR000462">
    <property type="entry name" value="CDP-OH_P_trans"/>
</dbReference>
<dbReference type="Pfam" id="PF01066">
    <property type="entry name" value="CDP-OH_P_transf"/>
    <property type="match status" value="1"/>
</dbReference>
<dbReference type="Gene3D" id="1.20.120.1760">
    <property type="match status" value="1"/>
</dbReference>
<feature type="transmembrane region" description="Helical" evidence="1">
    <location>
        <begin position="163"/>
        <end position="183"/>
    </location>
</feature>
<accession>A0A420ZCR3</accession>
<keyword evidence="1" id="KW-0812">Transmembrane</keyword>
<dbReference type="Proteomes" id="UP000281261">
    <property type="component" value="Unassembled WGS sequence"/>
</dbReference>
<name>A0A420ZCR3_UNCK3</name>
<dbReference type="GO" id="GO:0016020">
    <property type="term" value="C:membrane"/>
    <property type="evidence" value="ECO:0007669"/>
    <property type="project" value="InterPro"/>
</dbReference>
<organism evidence="2 3">
    <name type="scientific">candidate division Kazan bacterium</name>
    <dbReference type="NCBI Taxonomy" id="2202143"/>
    <lineage>
        <taxon>Bacteria</taxon>
        <taxon>Bacteria division Kazan-3B-28</taxon>
    </lineage>
</organism>
<reference evidence="2 3" key="1">
    <citation type="submission" date="2018-06" db="EMBL/GenBank/DDBJ databases">
        <title>Extensive metabolic versatility and redundancy in microbially diverse, dynamic hydrothermal sediments.</title>
        <authorList>
            <person name="Dombrowski N."/>
            <person name="Teske A."/>
            <person name="Baker B.J."/>
        </authorList>
    </citation>
    <scope>NUCLEOTIDE SEQUENCE [LARGE SCALE GENOMIC DNA]</scope>
    <source>
        <strain evidence="2">B79_G16</strain>
    </source>
</reference>
<evidence type="ECO:0008006" key="4">
    <source>
        <dbReference type="Google" id="ProtNLM"/>
    </source>
</evidence>
<keyword evidence="1" id="KW-0472">Membrane</keyword>
<feature type="transmembrane region" description="Helical" evidence="1">
    <location>
        <begin position="76"/>
        <end position="96"/>
    </location>
</feature>
<dbReference type="GO" id="GO:0016780">
    <property type="term" value="F:phosphotransferase activity, for other substituted phosphate groups"/>
    <property type="evidence" value="ECO:0007669"/>
    <property type="project" value="InterPro"/>
</dbReference>
<evidence type="ECO:0000313" key="2">
    <source>
        <dbReference type="EMBL" id="RLC37145.1"/>
    </source>
</evidence>